<dbReference type="OrthoDB" id="9795247at2"/>
<dbReference type="InterPro" id="IPR049874">
    <property type="entry name" value="ROK_cs"/>
</dbReference>
<dbReference type="SUPFAM" id="SSF53067">
    <property type="entry name" value="Actin-like ATPase domain"/>
    <property type="match status" value="1"/>
</dbReference>
<evidence type="ECO:0000313" key="3">
    <source>
        <dbReference type="EMBL" id="KPL82245.1"/>
    </source>
</evidence>
<organism evidence="2">
    <name type="scientific">Levilinea saccharolytica</name>
    <dbReference type="NCBI Taxonomy" id="229921"/>
    <lineage>
        <taxon>Bacteria</taxon>
        <taxon>Bacillati</taxon>
        <taxon>Chloroflexota</taxon>
        <taxon>Anaerolineae</taxon>
        <taxon>Anaerolineales</taxon>
        <taxon>Anaerolineaceae</taxon>
        <taxon>Levilinea</taxon>
    </lineage>
</organism>
<dbReference type="EMBL" id="LGCM01000034">
    <property type="protein sequence ID" value="KPL82245.1"/>
    <property type="molecule type" value="Genomic_DNA"/>
</dbReference>
<proteinExistence type="inferred from homology"/>
<sequence>MSAAPEITVGVDLGGTNVRAGAVTAEGQLLEWAETLIEARRGPQAGVERIASLVEKVSAGRKLLAVGIGATGPIDRQRGAIQNPYTLPTWEDVDIVQPLRQAFGVPVALENDADAAALGEWWQGAGRGVQRLLAVTVGTGIGTAFIYRGHIYRGVDGWHGEGGHIRLDPNGPPCYCGGRGCWESLAAGPAIARDLQAAVRQKPSSRMLELAGGEVSRVDAAVMAQAARQGDPLALEWTARLGAIYGMGLVNLILLLLPDAIVLGGGVMRSFDLFEEPIRAAAASVQPVVPAERVTIQPAQLGQQAGVLGAARAALDLLQETA</sequence>
<evidence type="ECO:0000313" key="4">
    <source>
        <dbReference type="Proteomes" id="UP000050501"/>
    </source>
</evidence>
<evidence type="ECO:0000256" key="1">
    <source>
        <dbReference type="ARBA" id="ARBA00006479"/>
    </source>
</evidence>
<dbReference type="InterPro" id="IPR000600">
    <property type="entry name" value="ROK"/>
</dbReference>
<dbReference type="PANTHER" id="PTHR18964">
    <property type="entry name" value="ROK (REPRESSOR, ORF, KINASE) FAMILY"/>
    <property type="match status" value="1"/>
</dbReference>
<dbReference type="RefSeq" id="WP_062419715.1">
    <property type="nucleotide sequence ID" value="NZ_BBXZ01000177.1"/>
</dbReference>
<comment type="similarity">
    <text evidence="1">Belongs to the ROK (NagC/XylR) family.</text>
</comment>
<evidence type="ECO:0000313" key="2">
    <source>
        <dbReference type="EMBL" id="GAP19437.1"/>
    </source>
</evidence>
<dbReference type="AlphaFoldDB" id="A0A0M8JQ04"/>
<dbReference type="InterPro" id="IPR043129">
    <property type="entry name" value="ATPase_NBD"/>
</dbReference>
<dbReference type="STRING" id="229921.ADN01_09065"/>
<gene>
    <name evidence="3" type="ORF">ADN01_09065</name>
    <name evidence="2" type="ORF">LSAC_03339</name>
</gene>
<accession>A0A0M8JQ04</accession>
<dbReference type="PROSITE" id="PS01125">
    <property type="entry name" value="ROK"/>
    <property type="match status" value="1"/>
</dbReference>
<dbReference type="Pfam" id="PF00480">
    <property type="entry name" value="ROK"/>
    <property type="match status" value="1"/>
</dbReference>
<dbReference type="PANTHER" id="PTHR18964:SF173">
    <property type="entry name" value="GLUCOKINASE"/>
    <property type="match status" value="1"/>
</dbReference>
<dbReference type="EMBL" id="DF967975">
    <property type="protein sequence ID" value="GAP19437.1"/>
    <property type="molecule type" value="Genomic_DNA"/>
</dbReference>
<dbReference type="Proteomes" id="UP000050501">
    <property type="component" value="Unassembled WGS sequence"/>
</dbReference>
<keyword evidence="4" id="KW-1185">Reference proteome</keyword>
<dbReference type="Gene3D" id="3.30.420.40">
    <property type="match status" value="2"/>
</dbReference>
<protein>
    <submittedName>
        <fullName evidence="2">Transcriptional regulator</fullName>
    </submittedName>
</protein>
<reference evidence="2" key="1">
    <citation type="journal article" date="2015" name="Genome Announc.">
        <title>Draft Genome Sequences of Anaerolinea thermolimosa IMO-1, Bellilinea caldifistulae GOMI-1, Leptolinea tardivitalis YMTK-2, Levilinea saccharolytica KIBI-1, Longilinea arvoryzae KOME-1, Previously Described as Members of the Class Anaerolineae (Chloroflexi).</title>
        <authorList>
            <person name="Matsuura N."/>
            <person name="Tourlousse M.D."/>
            <person name="Ohashi A."/>
            <person name="Hugenholtz P."/>
            <person name="Sekiguchi Y."/>
        </authorList>
    </citation>
    <scope>NUCLEOTIDE SEQUENCE</scope>
    <source>
        <strain evidence="2">KIBI-1</strain>
    </source>
</reference>
<reference evidence="3 4" key="2">
    <citation type="submission" date="2015-07" db="EMBL/GenBank/DDBJ databases">
        <title>Genome sequence of Levilinea saccharolytica DSM 16555.</title>
        <authorList>
            <person name="Hemp J."/>
            <person name="Ward L.M."/>
            <person name="Pace L.A."/>
            <person name="Fischer W.W."/>
        </authorList>
    </citation>
    <scope>NUCLEOTIDE SEQUENCE [LARGE SCALE GENOMIC DNA]</scope>
    <source>
        <strain evidence="3 4">KIBI-1</strain>
    </source>
</reference>
<name>A0A0M8JQ04_9CHLR</name>